<accession>C5LFW4</accession>
<name>C5LFW4_PERM5</name>
<evidence type="ECO:0000313" key="3">
    <source>
        <dbReference type="EMBL" id="EER04381.1"/>
    </source>
</evidence>
<evidence type="ECO:0000256" key="1">
    <source>
        <dbReference type="SAM" id="MobiDB-lite"/>
    </source>
</evidence>
<evidence type="ECO:0000313" key="4">
    <source>
        <dbReference type="Proteomes" id="UP000007800"/>
    </source>
</evidence>
<dbReference type="InParanoid" id="C5LFW4"/>
<dbReference type="AlphaFoldDB" id="C5LFW4"/>
<dbReference type="RefSeq" id="XP_002772565.1">
    <property type="nucleotide sequence ID" value="XM_002772519.1"/>
</dbReference>
<reference evidence="3 4" key="1">
    <citation type="submission" date="2008-07" db="EMBL/GenBank/DDBJ databases">
        <authorList>
            <person name="El-Sayed N."/>
            <person name="Caler E."/>
            <person name="Inman J."/>
            <person name="Amedeo P."/>
            <person name="Hass B."/>
            <person name="Wortman J."/>
        </authorList>
    </citation>
    <scope>NUCLEOTIDE SEQUENCE [LARGE SCALE GENOMIC DNA]</scope>
    <source>
        <strain evidence="4">ATCC 50983 / TXsc</strain>
    </source>
</reference>
<dbReference type="Proteomes" id="UP000007800">
    <property type="component" value="Unassembled WGS sequence"/>
</dbReference>
<dbReference type="GeneID" id="9037035"/>
<keyword evidence="2" id="KW-0472">Membrane</keyword>
<feature type="compositionally biased region" description="Low complexity" evidence="1">
    <location>
        <begin position="133"/>
        <end position="149"/>
    </location>
</feature>
<sequence>MEHHHAPTTPESSKKAAAAAMRYAQWRLTPSSTGSDDDTNRAVPSISGYPGTLAYRCYRDGGNDDTYRSSSSTADDRLRFFAFSALEELSGTMRPNQGPKEAASHLDYMLDVTRGDEPSSPGDELPDDDDKTTPSSSSSSTSPSPIAPTSHEDHHDAKETAVEDTSTVWQDRLCARWDVIRLILVVMCPLVLIAAIVWLVYDA</sequence>
<feature type="region of interest" description="Disordered" evidence="1">
    <location>
        <begin position="1"/>
        <end position="48"/>
    </location>
</feature>
<organism evidence="4">
    <name type="scientific">Perkinsus marinus (strain ATCC 50983 / TXsc)</name>
    <dbReference type="NCBI Taxonomy" id="423536"/>
    <lineage>
        <taxon>Eukaryota</taxon>
        <taxon>Sar</taxon>
        <taxon>Alveolata</taxon>
        <taxon>Perkinsozoa</taxon>
        <taxon>Perkinsea</taxon>
        <taxon>Perkinsida</taxon>
        <taxon>Perkinsidae</taxon>
        <taxon>Perkinsus</taxon>
    </lineage>
</organism>
<evidence type="ECO:0000256" key="2">
    <source>
        <dbReference type="SAM" id="Phobius"/>
    </source>
</evidence>
<keyword evidence="4" id="KW-1185">Reference proteome</keyword>
<feature type="region of interest" description="Disordered" evidence="1">
    <location>
        <begin position="112"/>
        <end position="163"/>
    </location>
</feature>
<feature type="compositionally biased region" description="Basic and acidic residues" evidence="1">
    <location>
        <begin position="150"/>
        <end position="161"/>
    </location>
</feature>
<keyword evidence="2" id="KW-1133">Transmembrane helix</keyword>
<feature type="transmembrane region" description="Helical" evidence="2">
    <location>
        <begin position="179"/>
        <end position="201"/>
    </location>
</feature>
<gene>
    <name evidence="3" type="ORF">Pmar_PMAR021538</name>
</gene>
<dbReference type="EMBL" id="GG681687">
    <property type="protein sequence ID" value="EER04381.1"/>
    <property type="molecule type" value="Genomic_DNA"/>
</dbReference>
<proteinExistence type="predicted"/>
<protein>
    <submittedName>
        <fullName evidence="3">Uncharacterized protein</fullName>
    </submittedName>
</protein>
<dbReference type="OrthoDB" id="10651424at2759"/>
<keyword evidence="2" id="KW-0812">Transmembrane</keyword>